<feature type="transmembrane region" description="Helical" evidence="1">
    <location>
        <begin position="41"/>
        <end position="59"/>
    </location>
</feature>
<evidence type="ECO:0000313" key="9">
    <source>
        <dbReference type="Proteomes" id="UP000624159"/>
    </source>
</evidence>
<dbReference type="EMBL" id="JADULK010000002">
    <property type="protein sequence ID" value="MBH1928979.1"/>
    <property type="molecule type" value="Genomic_DNA"/>
</dbReference>
<dbReference type="Proteomes" id="UP000307968">
    <property type="component" value="Chromosome"/>
</dbReference>
<evidence type="ECO:0000313" key="6">
    <source>
        <dbReference type="Proteomes" id="UP000271603"/>
    </source>
</evidence>
<proteinExistence type="predicted"/>
<evidence type="ECO:0000313" key="3">
    <source>
        <dbReference type="EMBL" id="VEA74113.1"/>
    </source>
</evidence>
<name>A0A126VKB8_SERRU</name>
<organism evidence="3 6">
    <name type="scientific">Serratia rubidaea</name>
    <name type="common">Serratia marinorubra</name>
    <dbReference type="NCBI Taxonomy" id="61652"/>
    <lineage>
        <taxon>Bacteria</taxon>
        <taxon>Pseudomonadati</taxon>
        <taxon>Pseudomonadota</taxon>
        <taxon>Gammaproteobacteria</taxon>
        <taxon>Enterobacterales</taxon>
        <taxon>Yersiniaceae</taxon>
        <taxon>Serratia</taxon>
    </lineage>
</organism>
<evidence type="ECO:0000256" key="1">
    <source>
        <dbReference type="SAM" id="Phobius"/>
    </source>
</evidence>
<evidence type="ECO:0000313" key="5">
    <source>
        <dbReference type="EMBL" id="VTP63632.1"/>
    </source>
</evidence>
<keyword evidence="1" id="KW-1133">Transmembrane helix</keyword>
<evidence type="ECO:0000313" key="2">
    <source>
        <dbReference type="EMBL" id="MBH1928979.1"/>
    </source>
</evidence>
<evidence type="ECO:0000313" key="8">
    <source>
        <dbReference type="Proteomes" id="UP000307968"/>
    </source>
</evidence>
<keyword evidence="1" id="KW-0472">Membrane</keyword>
<keyword evidence="9" id="KW-1185">Reference proteome</keyword>
<sequence>MKRKNADVIGNVLMGLGLLVMIGGVGYSIVAEVSQFNLPQFFSHGAIFSIFIGALLWLAGARIGGREQVADRYWWVKHFDKRCRNSQHHHSSH</sequence>
<dbReference type="NCBIfam" id="NF007968">
    <property type="entry name" value="PRK10692.1"/>
    <property type="match status" value="1"/>
</dbReference>
<dbReference type="AlphaFoldDB" id="A0A126VKB8"/>
<dbReference type="Proteomes" id="UP000281904">
    <property type="component" value="Chromosome"/>
</dbReference>
<gene>
    <name evidence="2" type="primary">ychH</name>
    <name evidence="2" type="ORF">I5U13_04755</name>
    <name evidence="4" type="ORF">NCTC10036_03645</name>
    <name evidence="5" type="ORF">NCTC12971_03256</name>
    <name evidence="3" type="ORF">NCTC9419_05756</name>
</gene>
<reference evidence="6 7" key="1">
    <citation type="submission" date="2018-12" db="EMBL/GenBank/DDBJ databases">
        <authorList>
            <consortium name="Pathogen Informatics"/>
        </authorList>
    </citation>
    <scope>NUCLEOTIDE SEQUENCE [LARGE SCALE GENOMIC DNA]</scope>
    <source>
        <strain evidence="4 7">NCTC10036</strain>
        <strain evidence="5 8">NCTC12971</strain>
        <strain evidence="3 6">NCTC9419</strain>
    </source>
</reference>
<keyword evidence="1" id="KW-0812">Transmembrane</keyword>
<reference evidence="2 9" key="2">
    <citation type="submission" date="2020-11" db="EMBL/GenBank/DDBJ databases">
        <title>Enhanced detection system for hospital associated transmission using whole genome sequencing surveillance.</title>
        <authorList>
            <person name="Harrison L.H."/>
            <person name="Van Tyne D."/>
            <person name="Marsh J.W."/>
            <person name="Griffith M.P."/>
            <person name="Snyder D.J."/>
            <person name="Cooper V.S."/>
            <person name="Mustapha M."/>
        </authorList>
    </citation>
    <scope>NUCLEOTIDE SEQUENCE [LARGE SCALE GENOMIC DNA]</scope>
    <source>
        <strain evidence="2 9">SER00230</strain>
    </source>
</reference>
<feature type="transmembrane region" description="Helical" evidence="1">
    <location>
        <begin position="12"/>
        <end position="29"/>
    </location>
</feature>
<evidence type="ECO:0000313" key="7">
    <source>
        <dbReference type="Proteomes" id="UP000281904"/>
    </source>
</evidence>
<dbReference type="KEGG" id="srz:AXX16_2555"/>
<dbReference type="Proteomes" id="UP000271603">
    <property type="component" value="Chromosome"/>
</dbReference>
<accession>A0A126VKB8</accession>
<dbReference type="GeneID" id="61766161"/>
<dbReference type="Pfam" id="PF10762">
    <property type="entry name" value="DUF2583"/>
    <property type="match status" value="1"/>
</dbReference>
<dbReference type="RefSeq" id="WP_015672656.1">
    <property type="nucleotide sequence ID" value="NZ_CAMIPJ010000001.1"/>
</dbReference>
<dbReference type="InterPro" id="IPR019698">
    <property type="entry name" value="DUF2583"/>
</dbReference>
<dbReference type="EMBL" id="LR590463">
    <property type="protein sequence ID" value="VTP63632.1"/>
    <property type="molecule type" value="Genomic_DNA"/>
</dbReference>
<dbReference type="EMBL" id="LR134493">
    <property type="protein sequence ID" value="VEI69416.1"/>
    <property type="molecule type" value="Genomic_DNA"/>
</dbReference>
<dbReference type="EMBL" id="LR134155">
    <property type="protein sequence ID" value="VEA74113.1"/>
    <property type="molecule type" value="Genomic_DNA"/>
</dbReference>
<dbReference type="STRING" id="61652.AXX16_2555"/>
<dbReference type="Proteomes" id="UP000624159">
    <property type="component" value="Unassembled WGS sequence"/>
</dbReference>
<protein>
    <submittedName>
        <fullName evidence="3">Protein of uncharacterized function (DUF2583)</fullName>
    </submittedName>
    <submittedName>
        <fullName evidence="2">Stress-induced protein YchH</fullName>
    </submittedName>
</protein>
<evidence type="ECO:0000313" key="4">
    <source>
        <dbReference type="EMBL" id="VEI69416.1"/>
    </source>
</evidence>